<feature type="chain" id="PRO_5001829252" evidence="3">
    <location>
        <begin position="18"/>
        <end position="182"/>
    </location>
</feature>
<dbReference type="GO" id="GO:0043235">
    <property type="term" value="C:receptor complex"/>
    <property type="evidence" value="ECO:0007669"/>
    <property type="project" value="TreeGrafter"/>
</dbReference>
<keyword evidence="2" id="KW-0067">ATP-binding</keyword>
<dbReference type="GO" id="GO:0045664">
    <property type="term" value="P:regulation of neuron differentiation"/>
    <property type="evidence" value="ECO:0007669"/>
    <property type="project" value="TreeGrafter"/>
</dbReference>
<dbReference type="PROSITE" id="PS00107">
    <property type="entry name" value="PROTEIN_KINASE_ATP"/>
    <property type="match status" value="1"/>
</dbReference>
<dbReference type="InterPro" id="IPR050122">
    <property type="entry name" value="RTK"/>
</dbReference>
<keyword evidence="6" id="KW-1185">Reference proteome</keyword>
<dbReference type="InterPro" id="IPR017441">
    <property type="entry name" value="Protein_kinase_ATP_BS"/>
</dbReference>
<dbReference type="PANTHER" id="PTHR24416">
    <property type="entry name" value="TYROSINE-PROTEIN KINASE RECEPTOR"/>
    <property type="match status" value="1"/>
</dbReference>
<dbReference type="OrthoDB" id="73209at2759"/>
<keyword evidence="3" id="KW-0732">Signal</keyword>
<dbReference type="GO" id="GO:0005886">
    <property type="term" value="C:plasma membrane"/>
    <property type="evidence" value="ECO:0007669"/>
    <property type="project" value="TreeGrafter"/>
</dbReference>
<name>A0A087SZZ1_STEMI</name>
<dbReference type="PANTHER" id="PTHR24416:SF604">
    <property type="entry name" value="RECEPTOR PROTEIN-TYROSINE KINASE"/>
    <property type="match status" value="1"/>
</dbReference>
<accession>A0A087SZZ1</accession>
<dbReference type="EMBL" id="KK112740">
    <property type="protein sequence ID" value="KFM58430.1"/>
    <property type="molecule type" value="Genomic_DNA"/>
</dbReference>
<dbReference type="Pfam" id="PF07714">
    <property type="entry name" value="PK_Tyr_Ser-Thr"/>
    <property type="match status" value="1"/>
</dbReference>
<evidence type="ECO:0000313" key="5">
    <source>
        <dbReference type="EMBL" id="KFM58430.1"/>
    </source>
</evidence>
<sequence length="182" mass="20273">MLVIIILSVVIVVSVAAVSIFFATANYRKVHRDRDVSDEPLTSPEEQLNRLRNGGGMVSENNPNYEFGGNTCTEQDLRKVPRENLTLVKALGQGAFGEVYQGYLTNPADNTERPVAVKTLPELSSSQAVLDFLMEALIMSKFNHPNIVSFIGVCFEKLPRFIVLELLPGGDLKLFLREHRPK</sequence>
<evidence type="ECO:0000256" key="1">
    <source>
        <dbReference type="ARBA" id="ARBA00004167"/>
    </source>
</evidence>
<reference evidence="5 6" key="1">
    <citation type="submission" date="2013-11" db="EMBL/GenBank/DDBJ databases">
        <title>Genome sequencing of Stegodyphus mimosarum.</title>
        <authorList>
            <person name="Bechsgaard J."/>
        </authorList>
    </citation>
    <scope>NUCLEOTIDE SEQUENCE [LARGE SCALE GENOMIC DNA]</scope>
</reference>
<feature type="non-terminal residue" evidence="5">
    <location>
        <position position="182"/>
    </location>
</feature>
<feature type="domain" description="Protein kinase" evidence="4">
    <location>
        <begin position="85"/>
        <end position="182"/>
    </location>
</feature>
<dbReference type="InterPro" id="IPR001245">
    <property type="entry name" value="Ser-Thr/Tyr_kinase_cat_dom"/>
</dbReference>
<keyword evidence="5" id="KW-0808">Transferase</keyword>
<dbReference type="AlphaFoldDB" id="A0A087SZZ1"/>
<dbReference type="FunFam" id="3.30.200.20:FF:000117">
    <property type="entry name" value="Tyrosine-protein kinase receptor"/>
    <property type="match status" value="1"/>
</dbReference>
<gene>
    <name evidence="5" type="ORF">X975_22236</name>
</gene>
<dbReference type="PROSITE" id="PS50011">
    <property type="entry name" value="PROTEIN_KINASE_DOM"/>
    <property type="match status" value="1"/>
</dbReference>
<feature type="signal peptide" evidence="3">
    <location>
        <begin position="1"/>
        <end position="17"/>
    </location>
</feature>
<dbReference type="Proteomes" id="UP000054359">
    <property type="component" value="Unassembled WGS sequence"/>
</dbReference>
<dbReference type="GO" id="GO:0005524">
    <property type="term" value="F:ATP binding"/>
    <property type="evidence" value="ECO:0007669"/>
    <property type="project" value="UniProtKB-UniRule"/>
</dbReference>
<dbReference type="STRING" id="407821.A0A087SZZ1"/>
<keyword evidence="5" id="KW-0675">Receptor</keyword>
<feature type="binding site" evidence="2">
    <location>
        <position position="118"/>
    </location>
    <ligand>
        <name>ATP</name>
        <dbReference type="ChEBI" id="CHEBI:30616"/>
    </ligand>
</feature>
<dbReference type="SMART" id="SM00219">
    <property type="entry name" value="TyrKc"/>
    <property type="match status" value="1"/>
</dbReference>
<organism evidence="5 6">
    <name type="scientific">Stegodyphus mimosarum</name>
    <name type="common">African social velvet spider</name>
    <dbReference type="NCBI Taxonomy" id="407821"/>
    <lineage>
        <taxon>Eukaryota</taxon>
        <taxon>Metazoa</taxon>
        <taxon>Ecdysozoa</taxon>
        <taxon>Arthropoda</taxon>
        <taxon>Chelicerata</taxon>
        <taxon>Arachnida</taxon>
        <taxon>Araneae</taxon>
        <taxon>Araneomorphae</taxon>
        <taxon>Entelegynae</taxon>
        <taxon>Eresoidea</taxon>
        <taxon>Eresidae</taxon>
        <taxon>Stegodyphus</taxon>
    </lineage>
</organism>
<evidence type="ECO:0000256" key="3">
    <source>
        <dbReference type="SAM" id="SignalP"/>
    </source>
</evidence>
<dbReference type="GO" id="GO:0007169">
    <property type="term" value="P:cell surface receptor protein tyrosine kinase signaling pathway"/>
    <property type="evidence" value="ECO:0007669"/>
    <property type="project" value="TreeGrafter"/>
</dbReference>
<protein>
    <submittedName>
        <fullName evidence="5">ALK tyrosine kinase receptor</fullName>
    </submittedName>
</protein>
<dbReference type="InterPro" id="IPR011009">
    <property type="entry name" value="Kinase-like_dom_sf"/>
</dbReference>
<evidence type="ECO:0000313" key="6">
    <source>
        <dbReference type="Proteomes" id="UP000054359"/>
    </source>
</evidence>
<dbReference type="InterPro" id="IPR020635">
    <property type="entry name" value="Tyr_kinase_cat_dom"/>
</dbReference>
<dbReference type="InterPro" id="IPR000719">
    <property type="entry name" value="Prot_kinase_dom"/>
</dbReference>
<keyword evidence="5" id="KW-0418">Kinase</keyword>
<evidence type="ECO:0000259" key="4">
    <source>
        <dbReference type="PROSITE" id="PS50011"/>
    </source>
</evidence>
<dbReference type="Gene3D" id="3.30.200.20">
    <property type="entry name" value="Phosphorylase Kinase, domain 1"/>
    <property type="match status" value="1"/>
</dbReference>
<keyword evidence="2" id="KW-0547">Nucleotide-binding</keyword>
<proteinExistence type="predicted"/>
<dbReference type="SUPFAM" id="SSF56112">
    <property type="entry name" value="Protein kinase-like (PK-like)"/>
    <property type="match status" value="1"/>
</dbReference>
<comment type="subcellular location">
    <subcellularLocation>
        <location evidence="1">Membrane</location>
        <topology evidence="1">Single-pass membrane protein</topology>
    </subcellularLocation>
</comment>
<evidence type="ECO:0000256" key="2">
    <source>
        <dbReference type="PROSITE-ProRule" id="PRU10141"/>
    </source>
</evidence>
<dbReference type="GO" id="GO:0004714">
    <property type="term" value="F:transmembrane receptor protein tyrosine kinase activity"/>
    <property type="evidence" value="ECO:0007669"/>
    <property type="project" value="TreeGrafter"/>
</dbReference>